<proteinExistence type="predicted"/>
<keyword evidence="2" id="KW-0812">Transmembrane</keyword>
<feature type="transmembrane region" description="Helical" evidence="2">
    <location>
        <begin position="160"/>
        <end position="185"/>
    </location>
</feature>
<dbReference type="Proteomes" id="UP000186817">
    <property type="component" value="Unassembled WGS sequence"/>
</dbReference>
<feature type="compositionally biased region" description="Acidic residues" evidence="1">
    <location>
        <begin position="74"/>
        <end position="83"/>
    </location>
</feature>
<reference evidence="3 4" key="1">
    <citation type="submission" date="2016-02" db="EMBL/GenBank/DDBJ databases">
        <title>Genome analysis of coral dinoflagellate symbionts highlights evolutionary adaptations to a symbiotic lifestyle.</title>
        <authorList>
            <person name="Aranda M."/>
            <person name="Li Y."/>
            <person name="Liew Y.J."/>
            <person name="Baumgarten S."/>
            <person name="Simakov O."/>
            <person name="Wilson M."/>
            <person name="Piel J."/>
            <person name="Ashoor H."/>
            <person name="Bougouffa S."/>
            <person name="Bajic V.B."/>
            <person name="Ryu T."/>
            <person name="Ravasi T."/>
            <person name="Bayer T."/>
            <person name="Micklem G."/>
            <person name="Kim H."/>
            <person name="Bhak J."/>
            <person name="Lajeunesse T.C."/>
            <person name="Voolstra C.R."/>
        </authorList>
    </citation>
    <scope>NUCLEOTIDE SEQUENCE [LARGE SCALE GENOMIC DNA]</scope>
    <source>
        <strain evidence="3 4">CCMP2467</strain>
    </source>
</reference>
<name>A0A1Q9EYJ0_SYMMI</name>
<dbReference type="EMBL" id="LSRX01000043">
    <property type="protein sequence ID" value="OLQ12461.1"/>
    <property type="molecule type" value="Genomic_DNA"/>
</dbReference>
<protein>
    <submittedName>
        <fullName evidence="3">Uncharacterized protein</fullName>
    </submittedName>
</protein>
<keyword evidence="2" id="KW-0472">Membrane</keyword>
<dbReference type="OrthoDB" id="10352874at2759"/>
<evidence type="ECO:0000256" key="1">
    <source>
        <dbReference type="SAM" id="MobiDB-lite"/>
    </source>
</evidence>
<comment type="caution">
    <text evidence="3">The sequence shown here is derived from an EMBL/GenBank/DDBJ whole genome shotgun (WGS) entry which is preliminary data.</text>
</comment>
<feature type="region of interest" description="Disordered" evidence="1">
    <location>
        <begin position="1"/>
        <end position="83"/>
    </location>
</feature>
<accession>A0A1Q9EYJ0</accession>
<keyword evidence="2" id="KW-1133">Transmembrane helix</keyword>
<evidence type="ECO:0000313" key="3">
    <source>
        <dbReference type="EMBL" id="OLQ12461.1"/>
    </source>
</evidence>
<keyword evidence="4" id="KW-1185">Reference proteome</keyword>
<feature type="compositionally biased region" description="Polar residues" evidence="1">
    <location>
        <begin position="57"/>
        <end position="71"/>
    </location>
</feature>
<organism evidence="3 4">
    <name type="scientific">Symbiodinium microadriaticum</name>
    <name type="common">Dinoflagellate</name>
    <name type="synonym">Zooxanthella microadriatica</name>
    <dbReference type="NCBI Taxonomy" id="2951"/>
    <lineage>
        <taxon>Eukaryota</taxon>
        <taxon>Sar</taxon>
        <taxon>Alveolata</taxon>
        <taxon>Dinophyceae</taxon>
        <taxon>Suessiales</taxon>
        <taxon>Symbiodiniaceae</taxon>
        <taxon>Symbiodinium</taxon>
    </lineage>
</organism>
<evidence type="ECO:0000313" key="4">
    <source>
        <dbReference type="Proteomes" id="UP000186817"/>
    </source>
</evidence>
<sequence length="297" mass="32313">MASRSGSRSKSNLRSPSRASAGGGSKEKATTEHRRSKERKSTALSVNSSGGKERKSTALSANSGSRTAKSQTSTEEDSADSDVDVDNIPYHLRRAVPLHLVEARIIKKGEKTQASSPTAILTDVKRRVAQQNVQPEVEGAPREGIYDPAPQEQAIVRTRVLCLMLLVFLLWCSAMLPLLVIHYLVFALRLGSETHTANADAMFGKLEANLAQELAPALNVVFMLRTQASMGLFNISEPYGAITRSIAGTVQDSKQLEYVQMVGASEHMLVLRPGNLSPKWCFIPVESLQTVVATLRQ</sequence>
<feature type="compositionally biased region" description="Polar residues" evidence="1">
    <location>
        <begin position="1"/>
        <end position="13"/>
    </location>
</feature>
<gene>
    <name evidence="3" type="ORF">AK812_SmicGene3663</name>
</gene>
<feature type="compositionally biased region" description="Basic and acidic residues" evidence="1">
    <location>
        <begin position="25"/>
        <end position="41"/>
    </location>
</feature>
<evidence type="ECO:0000256" key="2">
    <source>
        <dbReference type="SAM" id="Phobius"/>
    </source>
</evidence>
<dbReference type="AlphaFoldDB" id="A0A1Q9EYJ0"/>